<evidence type="ECO:0000313" key="7">
    <source>
        <dbReference type="EMBL" id="GMI19249.1"/>
    </source>
</evidence>
<keyword evidence="3" id="KW-0862">Zinc</keyword>
<evidence type="ECO:0000259" key="6">
    <source>
        <dbReference type="PROSITE" id="PS50135"/>
    </source>
</evidence>
<evidence type="ECO:0000256" key="1">
    <source>
        <dbReference type="ARBA" id="ARBA00022723"/>
    </source>
</evidence>
<dbReference type="SMART" id="SM00291">
    <property type="entry name" value="ZnF_ZZ"/>
    <property type="match status" value="1"/>
</dbReference>
<dbReference type="Proteomes" id="UP001165060">
    <property type="component" value="Unassembled WGS sequence"/>
</dbReference>
<accession>A0ABQ6M4E9</accession>
<evidence type="ECO:0000256" key="2">
    <source>
        <dbReference type="ARBA" id="ARBA00022771"/>
    </source>
</evidence>
<dbReference type="InterPro" id="IPR000433">
    <property type="entry name" value="Znf_ZZ"/>
</dbReference>
<keyword evidence="8" id="KW-1185">Reference proteome</keyword>
<evidence type="ECO:0000313" key="8">
    <source>
        <dbReference type="Proteomes" id="UP001165060"/>
    </source>
</evidence>
<keyword evidence="1" id="KW-0479">Metal-binding</keyword>
<dbReference type="PANTHER" id="PTHR15090:SF0">
    <property type="entry name" value="SEQUESTOSOME-1"/>
    <property type="match status" value="1"/>
</dbReference>
<feature type="compositionally biased region" description="Low complexity" evidence="5">
    <location>
        <begin position="14"/>
        <end position="26"/>
    </location>
</feature>
<feature type="domain" description="ZZ-type" evidence="6">
    <location>
        <begin position="33"/>
        <end position="89"/>
    </location>
</feature>
<keyword evidence="2 4" id="KW-0863">Zinc-finger</keyword>
<proteinExistence type="predicted"/>
<feature type="compositionally biased region" description="Gly residues" evidence="5">
    <location>
        <begin position="1"/>
        <end position="13"/>
    </location>
</feature>
<organism evidence="7 8">
    <name type="scientific">Tetraparma gracilis</name>
    <dbReference type="NCBI Taxonomy" id="2962635"/>
    <lineage>
        <taxon>Eukaryota</taxon>
        <taxon>Sar</taxon>
        <taxon>Stramenopiles</taxon>
        <taxon>Ochrophyta</taxon>
        <taxon>Bolidophyceae</taxon>
        <taxon>Parmales</taxon>
        <taxon>Triparmaceae</taxon>
        <taxon>Tetraparma</taxon>
    </lineage>
</organism>
<dbReference type="SUPFAM" id="SSF57850">
    <property type="entry name" value="RING/U-box"/>
    <property type="match status" value="1"/>
</dbReference>
<sequence length="205" mass="22169">MGAGGSVPGGGGARLPPGHPAAGGAHPFTRSVHLNVTCDGCQCSPIRGPRHKCDQCEDFDLCASCYRNVARHHPEHPDHTFSRVEPTQTSLVPAGAAPPGVVSVTELQMFLTHMELQMVSLLIEQHRSQRNALQQALEASLQDRKALMRPAKPDAIRCLKRRCITKEEYAAGETQCPVCLGDWAEEEEADWSKPGGGGGKEKEKE</sequence>
<gene>
    <name evidence="7" type="ORF">TeGR_g12953</name>
</gene>
<protein>
    <recommendedName>
        <fullName evidence="6">ZZ-type domain-containing protein</fullName>
    </recommendedName>
</protein>
<feature type="region of interest" description="Disordered" evidence="5">
    <location>
        <begin position="1"/>
        <end position="26"/>
    </location>
</feature>
<dbReference type="InterPro" id="IPR052260">
    <property type="entry name" value="Autophagy_Rcpt_SigReg"/>
</dbReference>
<dbReference type="EMBL" id="BRYB01001151">
    <property type="protein sequence ID" value="GMI19249.1"/>
    <property type="molecule type" value="Genomic_DNA"/>
</dbReference>
<dbReference type="PANTHER" id="PTHR15090">
    <property type="entry name" value="SEQUESTOSOME 1-RELATED"/>
    <property type="match status" value="1"/>
</dbReference>
<dbReference type="Gene3D" id="3.30.60.90">
    <property type="match status" value="1"/>
</dbReference>
<dbReference type="Pfam" id="PF00569">
    <property type="entry name" value="ZZ"/>
    <property type="match status" value="1"/>
</dbReference>
<dbReference type="CDD" id="cd02249">
    <property type="entry name" value="ZZ"/>
    <property type="match status" value="1"/>
</dbReference>
<name>A0ABQ6M4E9_9STRA</name>
<dbReference type="InterPro" id="IPR043145">
    <property type="entry name" value="Znf_ZZ_sf"/>
</dbReference>
<evidence type="ECO:0000256" key="3">
    <source>
        <dbReference type="ARBA" id="ARBA00022833"/>
    </source>
</evidence>
<evidence type="ECO:0000256" key="4">
    <source>
        <dbReference type="PROSITE-ProRule" id="PRU00228"/>
    </source>
</evidence>
<dbReference type="PROSITE" id="PS50135">
    <property type="entry name" value="ZF_ZZ_2"/>
    <property type="match status" value="1"/>
</dbReference>
<reference evidence="7 8" key="1">
    <citation type="journal article" date="2023" name="Commun. Biol.">
        <title>Genome analysis of Parmales, the sister group of diatoms, reveals the evolutionary specialization of diatoms from phago-mixotrophs to photoautotrophs.</title>
        <authorList>
            <person name="Ban H."/>
            <person name="Sato S."/>
            <person name="Yoshikawa S."/>
            <person name="Yamada K."/>
            <person name="Nakamura Y."/>
            <person name="Ichinomiya M."/>
            <person name="Sato N."/>
            <person name="Blanc-Mathieu R."/>
            <person name="Endo H."/>
            <person name="Kuwata A."/>
            <person name="Ogata H."/>
        </authorList>
    </citation>
    <scope>NUCLEOTIDE SEQUENCE [LARGE SCALE GENOMIC DNA]</scope>
</reference>
<feature type="non-terminal residue" evidence="7">
    <location>
        <position position="205"/>
    </location>
</feature>
<comment type="caution">
    <text evidence="7">The sequence shown here is derived from an EMBL/GenBank/DDBJ whole genome shotgun (WGS) entry which is preliminary data.</text>
</comment>
<evidence type="ECO:0000256" key="5">
    <source>
        <dbReference type="SAM" id="MobiDB-lite"/>
    </source>
</evidence>